<evidence type="ECO:0000313" key="10">
    <source>
        <dbReference type="EMBL" id="GAB49639.1"/>
    </source>
</evidence>
<dbReference type="EMBL" id="BAFE01000091">
    <property type="protein sequence ID" value="GAB49639.1"/>
    <property type="molecule type" value="Genomic_DNA"/>
</dbReference>
<dbReference type="InterPro" id="IPR051791">
    <property type="entry name" value="Pra-immunoreactive"/>
</dbReference>
<evidence type="ECO:0000256" key="2">
    <source>
        <dbReference type="ARBA" id="ARBA00022475"/>
    </source>
</evidence>
<accession>H5UV81</accession>
<dbReference type="Proteomes" id="UP000004367">
    <property type="component" value="Unassembled WGS sequence"/>
</dbReference>
<keyword evidence="11" id="KW-1185">Reference proteome</keyword>
<dbReference type="AlphaFoldDB" id="H5UV81"/>
<feature type="domain" description="DUF2510" evidence="9">
    <location>
        <begin position="7"/>
        <end position="37"/>
    </location>
</feature>
<feature type="region of interest" description="Disordered" evidence="6">
    <location>
        <begin position="30"/>
        <end position="111"/>
    </location>
</feature>
<evidence type="ECO:0000259" key="8">
    <source>
        <dbReference type="Pfam" id="PF06271"/>
    </source>
</evidence>
<protein>
    <recommendedName>
        <fullName evidence="12">RDD domain-containing protein</fullName>
    </recommendedName>
</protein>
<keyword evidence="2" id="KW-1003">Cell membrane</keyword>
<reference evidence="10 11" key="1">
    <citation type="submission" date="2012-02" db="EMBL/GenBank/DDBJ databases">
        <title>Whole genome shotgun sequence of Mobilicoccus pelagius NBRC 104925.</title>
        <authorList>
            <person name="Yoshida Y."/>
            <person name="Hosoyama A."/>
            <person name="Tsuchikane K."/>
            <person name="Katsumata H."/>
            <person name="Yamazaki S."/>
            <person name="Fujita N."/>
        </authorList>
    </citation>
    <scope>NUCLEOTIDE SEQUENCE [LARGE SCALE GENOMIC DNA]</scope>
    <source>
        <strain evidence="10 11">NBRC 104925</strain>
    </source>
</reference>
<dbReference type="GO" id="GO:0005886">
    <property type="term" value="C:plasma membrane"/>
    <property type="evidence" value="ECO:0007669"/>
    <property type="project" value="UniProtKB-SubCell"/>
</dbReference>
<dbReference type="InterPro" id="IPR010432">
    <property type="entry name" value="RDD"/>
</dbReference>
<comment type="caution">
    <text evidence="10">The sequence shown here is derived from an EMBL/GenBank/DDBJ whole genome shotgun (WGS) entry which is preliminary data.</text>
</comment>
<dbReference type="RefSeq" id="WP_009483482.1">
    <property type="nucleotide sequence ID" value="NZ_BAFE01000091.1"/>
</dbReference>
<evidence type="ECO:0000256" key="6">
    <source>
        <dbReference type="SAM" id="MobiDB-lite"/>
    </source>
</evidence>
<evidence type="ECO:0000256" key="5">
    <source>
        <dbReference type="ARBA" id="ARBA00023136"/>
    </source>
</evidence>
<evidence type="ECO:0000256" key="1">
    <source>
        <dbReference type="ARBA" id="ARBA00004651"/>
    </source>
</evidence>
<proteinExistence type="predicted"/>
<keyword evidence="5 7" id="KW-0472">Membrane</keyword>
<dbReference type="Pfam" id="PF10708">
    <property type="entry name" value="DUF2510"/>
    <property type="match status" value="1"/>
</dbReference>
<dbReference type="Pfam" id="PF06271">
    <property type="entry name" value="RDD"/>
    <property type="match status" value="1"/>
</dbReference>
<keyword evidence="3 7" id="KW-0812">Transmembrane</keyword>
<feature type="compositionally biased region" description="Basic and acidic residues" evidence="6">
    <location>
        <begin position="51"/>
        <end position="70"/>
    </location>
</feature>
<organism evidence="10 11">
    <name type="scientific">Mobilicoccus pelagius NBRC 104925</name>
    <dbReference type="NCBI Taxonomy" id="1089455"/>
    <lineage>
        <taxon>Bacteria</taxon>
        <taxon>Bacillati</taxon>
        <taxon>Actinomycetota</taxon>
        <taxon>Actinomycetes</taxon>
        <taxon>Micrococcales</taxon>
        <taxon>Dermatophilaceae</taxon>
        <taxon>Mobilicoccus</taxon>
    </lineage>
</organism>
<comment type="subcellular location">
    <subcellularLocation>
        <location evidence="1">Cell membrane</location>
        <topology evidence="1">Multi-pass membrane protein</topology>
    </subcellularLocation>
</comment>
<dbReference type="InterPro" id="IPR018929">
    <property type="entry name" value="DUF2510"/>
</dbReference>
<feature type="compositionally biased region" description="Polar residues" evidence="6">
    <location>
        <begin position="84"/>
        <end position="102"/>
    </location>
</feature>
<evidence type="ECO:0000259" key="9">
    <source>
        <dbReference type="Pfam" id="PF10708"/>
    </source>
</evidence>
<gene>
    <name evidence="10" type="ORF">MOPEL_132_00060</name>
</gene>
<evidence type="ECO:0000256" key="3">
    <source>
        <dbReference type="ARBA" id="ARBA00022692"/>
    </source>
</evidence>
<feature type="domain" description="RDD" evidence="8">
    <location>
        <begin position="119"/>
        <end position="281"/>
    </location>
</feature>
<evidence type="ECO:0000256" key="7">
    <source>
        <dbReference type="SAM" id="Phobius"/>
    </source>
</evidence>
<feature type="compositionally biased region" description="Pro residues" evidence="6">
    <location>
        <begin position="36"/>
        <end position="45"/>
    </location>
</feature>
<sequence>MDARPSGWYDDPDEPNRLRYWDGESWTERTHFKAPMPDPLPPKPPVSRLRTAREEREDGADRDGARDRGTRSAVQEQGRPELTAANSPRPWSTETGGRTTRQGAPGDAPSPYGPDAAAAGYGRRVLAFLLDLLVVSAVFLVLLMVLLPFLPEVTAMQQSYAQGILRAWQQQQMPPEPPAALIQVNTVLTLIYAGLFVLYDTVLLRAAAATVGCLATGIRVVDAAGGRAPAGRLLWRSVLKYLGFLFNARPETVLAGYLFTVVNFLWPLRGGKRLALHDQWSATRVIRT</sequence>
<dbReference type="eggNOG" id="COG1714">
    <property type="taxonomic scope" value="Bacteria"/>
</dbReference>
<name>H5UV81_9MICO</name>
<dbReference type="STRING" id="1089455.MOPEL_132_00060"/>
<dbReference type="PANTHER" id="PTHR36115">
    <property type="entry name" value="PROLINE-RICH ANTIGEN HOMOLOG-RELATED"/>
    <property type="match status" value="1"/>
</dbReference>
<evidence type="ECO:0008006" key="12">
    <source>
        <dbReference type="Google" id="ProtNLM"/>
    </source>
</evidence>
<feature type="transmembrane region" description="Helical" evidence="7">
    <location>
        <begin position="180"/>
        <end position="199"/>
    </location>
</feature>
<feature type="transmembrane region" description="Helical" evidence="7">
    <location>
        <begin position="125"/>
        <end position="150"/>
    </location>
</feature>
<keyword evidence="4 7" id="KW-1133">Transmembrane helix</keyword>
<evidence type="ECO:0000313" key="11">
    <source>
        <dbReference type="Proteomes" id="UP000004367"/>
    </source>
</evidence>
<evidence type="ECO:0000256" key="4">
    <source>
        <dbReference type="ARBA" id="ARBA00022989"/>
    </source>
</evidence>